<organism evidence="1 2">
    <name type="scientific">Smittium megazygosporum</name>
    <dbReference type="NCBI Taxonomy" id="133381"/>
    <lineage>
        <taxon>Eukaryota</taxon>
        <taxon>Fungi</taxon>
        <taxon>Fungi incertae sedis</taxon>
        <taxon>Zoopagomycota</taxon>
        <taxon>Kickxellomycotina</taxon>
        <taxon>Harpellomycetes</taxon>
        <taxon>Harpellales</taxon>
        <taxon>Legeriomycetaceae</taxon>
        <taxon>Smittium</taxon>
    </lineage>
</organism>
<dbReference type="Proteomes" id="UP000245609">
    <property type="component" value="Unassembled WGS sequence"/>
</dbReference>
<comment type="caution">
    <text evidence="1">The sequence shown here is derived from an EMBL/GenBank/DDBJ whole genome shotgun (WGS) entry which is preliminary data.</text>
</comment>
<gene>
    <name evidence="1" type="ORF">BB560_004387</name>
</gene>
<sequence length="147" mass="16728">MENLDLWKSQFSKWNGQIFLLEVPEKEIFIDSSDSIWEIVVDSLGEIDPYKQKRVKNSIESSAIPKDIERNIEVVLHVLKYDISSNSEGKEGKDANNADNTVLEIFDLVSGHKGIFNTIINDTTRVNNNSISLKWKISALKKTKNGF</sequence>
<evidence type="ECO:0000313" key="1">
    <source>
        <dbReference type="EMBL" id="PVV01203.1"/>
    </source>
</evidence>
<dbReference type="EMBL" id="MBFS01001288">
    <property type="protein sequence ID" value="PVV01203.1"/>
    <property type="molecule type" value="Genomic_DNA"/>
</dbReference>
<dbReference type="AlphaFoldDB" id="A0A2T9Z9D1"/>
<name>A0A2T9Z9D1_9FUNG</name>
<keyword evidence="2" id="KW-1185">Reference proteome</keyword>
<proteinExistence type="predicted"/>
<evidence type="ECO:0000313" key="2">
    <source>
        <dbReference type="Proteomes" id="UP000245609"/>
    </source>
</evidence>
<dbReference type="OrthoDB" id="2202285at2759"/>
<reference evidence="1 2" key="1">
    <citation type="journal article" date="2018" name="MBio">
        <title>Comparative Genomics Reveals the Core Gene Toolbox for the Fungus-Insect Symbiosis.</title>
        <authorList>
            <person name="Wang Y."/>
            <person name="Stata M."/>
            <person name="Wang W."/>
            <person name="Stajich J.E."/>
            <person name="White M.M."/>
            <person name="Moncalvo J.M."/>
        </authorList>
    </citation>
    <scope>NUCLEOTIDE SEQUENCE [LARGE SCALE GENOMIC DNA]</scope>
    <source>
        <strain evidence="1 2">SC-DP-2</strain>
    </source>
</reference>
<accession>A0A2T9Z9D1</accession>
<protein>
    <submittedName>
        <fullName evidence="1">Uncharacterized protein</fullName>
    </submittedName>
</protein>